<reference evidence="1 3" key="1">
    <citation type="submission" date="2016-10" db="EMBL/GenBank/DDBJ databases">
        <title>Draft genome sequences of four alkaliphilic bacteria belonging to the Anaerobacillus genus.</title>
        <authorList>
            <person name="Bassil N.M."/>
            <person name="Lloyd J.R."/>
        </authorList>
    </citation>
    <scope>NUCLEOTIDE SEQUENCE [LARGE SCALE GENOMIC DNA]</scope>
    <source>
        <strain evidence="1 3">NB2006</strain>
    </source>
</reference>
<organism evidence="1 3">
    <name type="scientific">Anaerobacillus isosaccharinicus</name>
    <dbReference type="NCBI Taxonomy" id="1532552"/>
    <lineage>
        <taxon>Bacteria</taxon>
        <taxon>Bacillati</taxon>
        <taxon>Bacillota</taxon>
        <taxon>Bacilli</taxon>
        <taxon>Bacillales</taxon>
        <taxon>Bacillaceae</taxon>
        <taxon>Anaerobacillus</taxon>
    </lineage>
</organism>
<dbReference type="Proteomes" id="UP000180175">
    <property type="component" value="Chromosome"/>
</dbReference>
<reference evidence="2 3" key="2">
    <citation type="journal article" date="2017" name="Genome Announc.">
        <title>Draft Genome Sequences of Four Alkaliphilic Bacteria Belonging to the Anaerobacillus Genus.</title>
        <authorList>
            <person name="Bassil N.M."/>
            <person name="Lloyd J.R."/>
        </authorList>
    </citation>
    <scope>NUCLEOTIDE SEQUENCE [LARGE SCALE GENOMIC DNA]</scope>
    <source>
        <strain evidence="2 3">NB2006</strain>
    </source>
</reference>
<dbReference type="RefSeq" id="WP_071319448.1">
    <property type="nucleotide sequence ID" value="NZ_CP063356.2"/>
</dbReference>
<dbReference type="EMBL" id="LQXD01000206">
    <property type="protein sequence ID" value="OIJ03789.1"/>
    <property type="molecule type" value="Genomic_DNA"/>
</dbReference>
<evidence type="ECO:0000313" key="1">
    <source>
        <dbReference type="EMBL" id="OIJ03789.1"/>
    </source>
</evidence>
<sequence length="64" mass="7998">MDFLDEQEQKTYLAYIESRLEETWMRALVAYNIENMNLVQKYMNEIHPWVCLYNFYYSNSFIKR</sequence>
<dbReference type="EMBL" id="CP063356">
    <property type="protein sequence ID" value="QOY36423.1"/>
    <property type="molecule type" value="Genomic_DNA"/>
</dbReference>
<evidence type="ECO:0000313" key="3">
    <source>
        <dbReference type="Proteomes" id="UP000180175"/>
    </source>
</evidence>
<protein>
    <submittedName>
        <fullName evidence="1">Uncharacterized protein</fullName>
    </submittedName>
</protein>
<reference evidence="2 3" key="3">
    <citation type="journal article" date="2019" name="Int. J. Syst. Evol. Microbiol.">
        <title>Anaerobacillus isosaccharinicus sp. nov., an alkaliphilic bacterium which degrades isosaccharinic acid.</title>
        <authorList>
            <person name="Bassil N.M."/>
            <person name="Lloyd J.R."/>
        </authorList>
    </citation>
    <scope>NUCLEOTIDE SEQUENCE [LARGE SCALE GENOMIC DNA]</scope>
    <source>
        <strain evidence="2 3">NB2006</strain>
    </source>
</reference>
<dbReference type="AlphaFoldDB" id="A0A1S2KUD1"/>
<dbReference type="KEGG" id="aia:AWH56_001635"/>
<accession>A0A1S2KUD1</accession>
<proteinExistence type="predicted"/>
<gene>
    <name evidence="2" type="ORF">AWH56_001635</name>
    <name evidence="1" type="ORF">AWH56_24000</name>
</gene>
<reference evidence="2" key="4">
    <citation type="submission" date="2020-10" db="EMBL/GenBank/DDBJ databases">
        <authorList>
            <person name="Bassil N.M."/>
            <person name="Lloyd J.R."/>
        </authorList>
    </citation>
    <scope>NUCLEOTIDE SEQUENCE</scope>
    <source>
        <strain evidence="2">NB2006</strain>
    </source>
</reference>
<name>A0A1S2KUD1_9BACI</name>
<evidence type="ECO:0000313" key="2">
    <source>
        <dbReference type="EMBL" id="QOY36423.1"/>
    </source>
</evidence>
<keyword evidence="3" id="KW-1185">Reference proteome</keyword>